<sequence>MNSLALLLLLIFTLALAFAFFWFAYTTFVSTSSTIVTIRAAMLYYENGTLRLVVVNPGPNPVYVDAVYLSGAKCNLTNNPYIRQGTVAEIDAVCPRPQAAAAQGMLIANGYSLPFTASIS</sequence>
<dbReference type="HOGENOM" id="CLU_139556_0_0_2"/>
<dbReference type="STRING" id="999630.TUZN_0603"/>
<evidence type="ECO:0000313" key="1">
    <source>
        <dbReference type="EMBL" id="AEA12097.1"/>
    </source>
</evidence>
<dbReference type="RefSeq" id="WP_013679433.1">
    <property type="nucleotide sequence ID" value="NC_015315.1"/>
</dbReference>
<name>F2L441_THEU7</name>
<dbReference type="Proteomes" id="UP000008138">
    <property type="component" value="Chromosome"/>
</dbReference>
<protein>
    <submittedName>
        <fullName evidence="1">Uncharacterized protein</fullName>
    </submittedName>
</protein>
<proteinExistence type="predicted"/>
<reference evidence="1 2" key="1">
    <citation type="journal article" date="2011" name="J. Bacteriol.">
        <title>Complete genome sequence of the thermoacidophilic crenarchaeon Thermoproteus uzoniensis 768-20.</title>
        <authorList>
            <person name="Mardanov A.V."/>
            <person name="Gumerov V.M."/>
            <person name="Beletsky A.V."/>
            <person name="Prokofeva M.I."/>
            <person name="Bonch-Osmolovskaya E.A."/>
            <person name="Ravin N.V."/>
            <person name="Skryabin K.G."/>
        </authorList>
    </citation>
    <scope>NUCLEOTIDE SEQUENCE [LARGE SCALE GENOMIC DNA]</scope>
    <source>
        <strain evidence="1 2">768-20</strain>
    </source>
</reference>
<dbReference type="eggNOG" id="arCOG03739">
    <property type="taxonomic scope" value="Archaea"/>
</dbReference>
<reference key="2">
    <citation type="submission" date="2011-03" db="EMBL/GenBank/DDBJ databases">
        <title>Complete genome sequence of the thermoacidophilic crenarchaeon Thermoproteus uzoniensis 768-20.</title>
        <authorList>
            <person name="Mardanov A.V."/>
            <person name="Gumerov V.M."/>
            <person name="Beletsky A.V."/>
            <person name="Prokofeva M.I."/>
            <person name="Bonch-Osmolovskaya E.A."/>
            <person name="Ravin N.V."/>
            <person name="Skryabin K.G."/>
        </authorList>
    </citation>
    <scope>NUCLEOTIDE SEQUENCE</scope>
    <source>
        <strain>768-20</strain>
    </source>
</reference>
<dbReference type="EMBL" id="CP002590">
    <property type="protein sequence ID" value="AEA12097.1"/>
    <property type="molecule type" value="Genomic_DNA"/>
</dbReference>
<accession>F2L441</accession>
<organism evidence="1 2">
    <name type="scientific">Thermoproteus uzoniensis (strain 768-20)</name>
    <dbReference type="NCBI Taxonomy" id="999630"/>
    <lineage>
        <taxon>Archaea</taxon>
        <taxon>Thermoproteota</taxon>
        <taxon>Thermoprotei</taxon>
        <taxon>Thermoproteales</taxon>
        <taxon>Thermoproteaceae</taxon>
        <taxon>Thermoproteus</taxon>
    </lineage>
</organism>
<keyword evidence="2" id="KW-1185">Reference proteome</keyword>
<dbReference type="AlphaFoldDB" id="F2L441"/>
<dbReference type="GeneID" id="10360146"/>
<gene>
    <name evidence="1" type="ordered locus">TUZN_0603</name>
</gene>
<dbReference type="KEGG" id="tuz:TUZN_0603"/>
<evidence type="ECO:0000313" key="2">
    <source>
        <dbReference type="Proteomes" id="UP000008138"/>
    </source>
</evidence>